<evidence type="ECO:0000256" key="6">
    <source>
        <dbReference type="ARBA" id="ARBA00023180"/>
    </source>
</evidence>
<keyword evidence="6" id="KW-0325">Glycoprotein</keyword>
<dbReference type="GO" id="GO:0030424">
    <property type="term" value="C:axon"/>
    <property type="evidence" value="ECO:0007669"/>
    <property type="project" value="TreeGrafter"/>
</dbReference>
<dbReference type="PANTHER" id="PTHR45080:SF33">
    <property type="entry name" value="IG-LIKE DOMAIN-CONTAINING PROTEIN"/>
    <property type="match status" value="1"/>
</dbReference>
<dbReference type="CDD" id="cd00063">
    <property type="entry name" value="FN3"/>
    <property type="match status" value="1"/>
</dbReference>
<dbReference type="InterPro" id="IPR050958">
    <property type="entry name" value="Cell_Adh-Cytoskel_Orgn"/>
</dbReference>
<evidence type="ECO:0000256" key="5">
    <source>
        <dbReference type="ARBA" id="ARBA00023157"/>
    </source>
</evidence>
<dbReference type="InterPro" id="IPR007110">
    <property type="entry name" value="Ig-like_dom"/>
</dbReference>
<evidence type="ECO:0000256" key="1">
    <source>
        <dbReference type="ARBA" id="ARBA00004236"/>
    </source>
</evidence>
<keyword evidence="10" id="KW-1185">Reference proteome</keyword>
<dbReference type="InterPro" id="IPR036116">
    <property type="entry name" value="FN3_sf"/>
</dbReference>
<feature type="signal peptide" evidence="8">
    <location>
        <begin position="1"/>
        <end position="28"/>
    </location>
</feature>
<dbReference type="GO" id="GO:0005886">
    <property type="term" value="C:plasma membrane"/>
    <property type="evidence" value="ECO:0007669"/>
    <property type="project" value="UniProtKB-SubCell"/>
</dbReference>
<keyword evidence="8" id="KW-0732">Signal</keyword>
<dbReference type="InterPro" id="IPR003961">
    <property type="entry name" value="FN3_dom"/>
</dbReference>
<evidence type="ECO:0000313" key="11">
    <source>
        <dbReference type="WBParaSite" id="L893_g22365.t2"/>
    </source>
</evidence>
<evidence type="ECO:0000256" key="4">
    <source>
        <dbReference type="ARBA" id="ARBA00023136"/>
    </source>
</evidence>
<dbReference type="InterPro" id="IPR013106">
    <property type="entry name" value="Ig_V-set"/>
</dbReference>
<dbReference type="Gene3D" id="2.60.40.10">
    <property type="entry name" value="Immunoglobulins"/>
    <property type="match status" value="4"/>
</dbReference>
<dbReference type="FunFam" id="2.60.40.10:FF:000032">
    <property type="entry name" value="palladin isoform X1"/>
    <property type="match status" value="1"/>
</dbReference>
<dbReference type="GO" id="GO:0043025">
    <property type="term" value="C:neuronal cell body"/>
    <property type="evidence" value="ECO:0007669"/>
    <property type="project" value="TreeGrafter"/>
</dbReference>
<keyword evidence="5" id="KW-1015">Disulfide bond</keyword>
<evidence type="ECO:0000256" key="3">
    <source>
        <dbReference type="ARBA" id="ARBA00022737"/>
    </source>
</evidence>
<dbReference type="PANTHER" id="PTHR45080">
    <property type="entry name" value="CONTACTIN 5"/>
    <property type="match status" value="1"/>
</dbReference>
<dbReference type="SMART" id="SM00406">
    <property type="entry name" value="IGv"/>
    <property type="match status" value="2"/>
</dbReference>
<dbReference type="SMART" id="SM00408">
    <property type="entry name" value="IGc2"/>
    <property type="match status" value="3"/>
</dbReference>
<dbReference type="GO" id="GO:0050808">
    <property type="term" value="P:synapse organization"/>
    <property type="evidence" value="ECO:0007669"/>
    <property type="project" value="TreeGrafter"/>
</dbReference>
<feature type="domain" description="Ig-like" evidence="9">
    <location>
        <begin position="131"/>
        <end position="217"/>
    </location>
</feature>
<accession>A0A1I7Z377</accession>
<name>A0A1I7Z377_9BILA</name>
<feature type="chain" id="PRO_5009312936" evidence="8">
    <location>
        <begin position="29"/>
        <end position="467"/>
    </location>
</feature>
<evidence type="ECO:0000259" key="9">
    <source>
        <dbReference type="PROSITE" id="PS50835"/>
    </source>
</evidence>
<dbReference type="InterPro" id="IPR013783">
    <property type="entry name" value="Ig-like_fold"/>
</dbReference>
<dbReference type="SUPFAM" id="SSF49265">
    <property type="entry name" value="Fibronectin type III"/>
    <property type="match status" value="1"/>
</dbReference>
<keyword evidence="3" id="KW-0677">Repeat</keyword>
<dbReference type="Pfam" id="PF07686">
    <property type="entry name" value="V-set"/>
    <property type="match status" value="1"/>
</dbReference>
<evidence type="ECO:0000313" key="10">
    <source>
        <dbReference type="Proteomes" id="UP000095287"/>
    </source>
</evidence>
<organism evidence="10 11">
    <name type="scientific">Steinernema glaseri</name>
    <dbReference type="NCBI Taxonomy" id="37863"/>
    <lineage>
        <taxon>Eukaryota</taxon>
        <taxon>Metazoa</taxon>
        <taxon>Ecdysozoa</taxon>
        <taxon>Nematoda</taxon>
        <taxon>Chromadorea</taxon>
        <taxon>Rhabditida</taxon>
        <taxon>Tylenchina</taxon>
        <taxon>Panagrolaimomorpha</taxon>
        <taxon>Strongyloidoidea</taxon>
        <taxon>Steinernematidae</taxon>
        <taxon>Steinernema</taxon>
    </lineage>
</organism>
<dbReference type="Proteomes" id="UP000095287">
    <property type="component" value="Unplaced"/>
</dbReference>
<dbReference type="SUPFAM" id="SSF48726">
    <property type="entry name" value="Immunoglobulin"/>
    <property type="match status" value="3"/>
</dbReference>
<dbReference type="SMART" id="SM00409">
    <property type="entry name" value="IG"/>
    <property type="match status" value="3"/>
</dbReference>
<keyword evidence="2" id="KW-1003">Cell membrane</keyword>
<evidence type="ECO:0000256" key="7">
    <source>
        <dbReference type="ARBA" id="ARBA00023319"/>
    </source>
</evidence>
<feature type="domain" description="Ig-like" evidence="9">
    <location>
        <begin position="28"/>
        <end position="122"/>
    </location>
</feature>
<sequence>MTADDLTRMNTNPLSLLLLICQFLPTSPQVITTIQRTFVVDEGDTVDLPCNIEELDTDHAVVIWKRERDTILFLDEERLEQDQRLQLLKSGHNYTLSIQNVEPYDAATYYCGITANADIEIAHTLKVQVPPTISISPQASPLLVKQNEDVSLRCLASGNPQPKVSWRKKSNIPFSSATKTLDGRLKIKSVQVGDSGTYECVATNGVRGSISKEIELVVQSAPWVETDNTYIPVSPHANANLTCRYNGQPIPEAEWWYNSFKINKYDKKFENVVEYGVRRNNYSEAVLQLTDIDEEDYGQYTCRISNGLGSVEKTIHLSGMSSCGQCVMINKMGTPDICSSLTLFLELGYKYSMSIPHSAEPVTEYKIMYRKASEDNWNKEHVIRASRDQQHGSLWEHKVDVTTFLPPGTEYALQLKAKNTLGYGSLAQNYVTTTTPVRRIEQRPGNNVPSFSTGLSFVLASLLFFLF</sequence>
<dbReference type="Pfam" id="PF13927">
    <property type="entry name" value="Ig_3"/>
    <property type="match status" value="1"/>
</dbReference>
<dbReference type="PROSITE" id="PS50835">
    <property type="entry name" value="IG_LIKE"/>
    <property type="match status" value="3"/>
</dbReference>
<dbReference type="Pfam" id="PF07679">
    <property type="entry name" value="I-set"/>
    <property type="match status" value="1"/>
</dbReference>
<evidence type="ECO:0000256" key="8">
    <source>
        <dbReference type="SAM" id="SignalP"/>
    </source>
</evidence>
<reference evidence="11" key="1">
    <citation type="submission" date="2016-11" db="UniProtKB">
        <authorList>
            <consortium name="WormBaseParasite"/>
        </authorList>
    </citation>
    <scope>IDENTIFICATION</scope>
</reference>
<dbReference type="WBParaSite" id="L893_g22365.t2">
    <property type="protein sequence ID" value="L893_g22365.t2"/>
    <property type="gene ID" value="L893_g22365"/>
</dbReference>
<dbReference type="FunFam" id="2.60.40.10:FF:000005">
    <property type="entry name" value="Neuronal cell adhesion molecule"/>
    <property type="match status" value="1"/>
</dbReference>
<protein>
    <submittedName>
        <fullName evidence="11">Limbic system-associated membrane protein</fullName>
    </submittedName>
</protein>
<evidence type="ECO:0000256" key="2">
    <source>
        <dbReference type="ARBA" id="ARBA00022475"/>
    </source>
</evidence>
<dbReference type="GO" id="GO:0008046">
    <property type="term" value="F:axon guidance receptor activity"/>
    <property type="evidence" value="ECO:0007669"/>
    <property type="project" value="TreeGrafter"/>
</dbReference>
<dbReference type="InterPro" id="IPR003598">
    <property type="entry name" value="Ig_sub2"/>
</dbReference>
<comment type="subcellular location">
    <subcellularLocation>
        <location evidence="1">Cell membrane</location>
    </subcellularLocation>
</comment>
<proteinExistence type="predicted"/>
<dbReference type="InterPro" id="IPR013098">
    <property type="entry name" value="Ig_I-set"/>
</dbReference>
<dbReference type="InterPro" id="IPR036179">
    <property type="entry name" value="Ig-like_dom_sf"/>
</dbReference>
<dbReference type="InterPro" id="IPR003599">
    <property type="entry name" value="Ig_sub"/>
</dbReference>
<keyword evidence="4" id="KW-0472">Membrane</keyword>
<feature type="domain" description="Ig-like" evidence="9">
    <location>
        <begin position="222"/>
        <end position="318"/>
    </location>
</feature>
<dbReference type="AlphaFoldDB" id="A0A1I7Z377"/>
<dbReference type="GO" id="GO:0007156">
    <property type="term" value="P:homophilic cell adhesion via plasma membrane adhesion molecules"/>
    <property type="evidence" value="ECO:0007669"/>
    <property type="project" value="TreeGrafter"/>
</dbReference>
<keyword evidence="7" id="KW-0393">Immunoglobulin domain</keyword>
<dbReference type="CDD" id="cd00096">
    <property type="entry name" value="Ig"/>
    <property type="match status" value="1"/>
</dbReference>